<name>A0ABT2ZJE3_9RHOB</name>
<evidence type="ECO:0000256" key="6">
    <source>
        <dbReference type="ARBA" id="ARBA00022679"/>
    </source>
</evidence>
<keyword evidence="7 14" id="KW-0812">Transmembrane</keyword>
<dbReference type="Proteomes" id="UP001652564">
    <property type="component" value="Unassembled WGS sequence"/>
</dbReference>
<dbReference type="SMART" id="SM00388">
    <property type="entry name" value="HisKA"/>
    <property type="match status" value="1"/>
</dbReference>
<protein>
    <recommendedName>
        <fullName evidence="3">histidine kinase</fullName>
        <ecNumber evidence="3">2.7.13.3</ecNumber>
    </recommendedName>
</protein>
<evidence type="ECO:0000313" key="16">
    <source>
        <dbReference type="EMBL" id="MCV2871158.1"/>
    </source>
</evidence>
<evidence type="ECO:0000256" key="1">
    <source>
        <dbReference type="ARBA" id="ARBA00000085"/>
    </source>
</evidence>
<dbReference type="SMART" id="SM00387">
    <property type="entry name" value="HATPase_c"/>
    <property type="match status" value="1"/>
</dbReference>
<proteinExistence type="predicted"/>
<dbReference type="PANTHER" id="PTHR43065">
    <property type="entry name" value="SENSOR HISTIDINE KINASE"/>
    <property type="match status" value="1"/>
</dbReference>
<dbReference type="Gene3D" id="3.30.450.20">
    <property type="entry name" value="PAS domain"/>
    <property type="match status" value="2"/>
</dbReference>
<keyword evidence="5" id="KW-0597">Phosphoprotein</keyword>
<evidence type="ECO:0000256" key="8">
    <source>
        <dbReference type="ARBA" id="ARBA00022741"/>
    </source>
</evidence>
<dbReference type="Gene3D" id="1.10.287.130">
    <property type="match status" value="1"/>
</dbReference>
<dbReference type="Gene3D" id="3.30.565.10">
    <property type="entry name" value="Histidine kinase-like ATPase, C-terminal domain"/>
    <property type="match status" value="1"/>
</dbReference>
<gene>
    <name evidence="16" type="ORF">OEZ71_02490</name>
</gene>
<comment type="caution">
    <text evidence="16">The sequence shown here is derived from an EMBL/GenBank/DDBJ whole genome shotgun (WGS) entry which is preliminary data.</text>
</comment>
<evidence type="ECO:0000256" key="14">
    <source>
        <dbReference type="SAM" id="Phobius"/>
    </source>
</evidence>
<evidence type="ECO:0000256" key="9">
    <source>
        <dbReference type="ARBA" id="ARBA00022777"/>
    </source>
</evidence>
<keyword evidence="10 16" id="KW-0067">ATP-binding</keyword>
<evidence type="ECO:0000256" key="7">
    <source>
        <dbReference type="ARBA" id="ARBA00022692"/>
    </source>
</evidence>
<evidence type="ECO:0000256" key="5">
    <source>
        <dbReference type="ARBA" id="ARBA00022553"/>
    </source>
</evidence>
<dbReference type="InterPro" id="IPR033479">
    <property type="entry name" value="dCache_1"/>
</dbReference>
<dbReference type="InterPro" id="IPR003594">
    <property type="entry name" value="HATPase_dom"/>
</dbReference>
<organism evidence="16 17">
    <name type="scientific">Albidovulum litorale</name>
    <dbReference type="NCBI Taxonomy" id="2984134"/>
    <lineage>
        <taxon>Bacteria</taxon>
        <taxon>Pseudomonadati</taxon>
        <taxon>Pseudomonadota</taxon>
        <taxon>Alphaproteobacteria</taxon>
        <taxon>Rhodobacterales</taxon>
        <taxon>Paracoccaceae</taxon>
        <taxon>Albidovulum</taxon>
    </lineage>
</organism>
<dbReference type="SUPFAM" id="SSF103190">
    <property type="entry name" value="Sensory domain-like"/>
    <property type="match status" value="1"/>
</dbReference>
<reference evidence="16 17" key="1">
    <citation type="submission" date="2022-10" db="EMBL/GenBank/DDBJ databases">
        <title>Defluviimonas sp. nov., isolated from ocean surface sediments.</title>
        <authorList>
            <person name="He W."/>
            <person name="Wang L."/>
            <person name="Zhang D.-F."/>
        </authorList>
    </citation>
    <scope>NUCLEOTIDE SEQUENCE [LARGE SCALE GENOMIC DNA]</scope>
    <source>
        <strain evidence="16 17">WL0050</strain>
    </source>
</reference>
<accession>A0ABT2ZJE3</accession>
<dbReference type="InterPro" id="IPR017055">
    <property type="entry name" value="Sig_transdc_His_kinase_DctB"/>
</dbReference>
<keyword evidence="8" id="KW-0547">Nucleotide-binding</keyword>
<dbReference type="InterPro" id="IPR003661">
    <property type="entry name" value="HisK_dim/P_dom"/>
</dbReference>
<comment type="catalytic activity">
    <reaction evidence="1">
        <text>ATP + protein L-histidine = ADP + protein N-phospho-L-histidine.</text>
        <dbReference type="EC" id="2.7.13.3"/>
    </reaction>
</comment>
<evidence type="ECO:0000256" key="10">
    <source>
        <dbReference type="ARBA" id="ARBA00022840"/>
    </source>
</evidence>
<keyword evidence="12" id="KW-0902">Two-component regulatory system</keyword>
<dbReference type="PRINTS" id="PR00344">
    <property type="entry name" value="BCTRLSENSOR"/>
</dbReference>
<dbReference type="EMBL" id="JAOWKZ010000001">
    <property type="protein sequence ID" value="MCV2871158.1"/>
    <property type="molecule type" value="Genomic_DNA"/>
</dbReference>
<evidence type="ECO:0000313" key="17">
    <source>
        <dbReference type="Proteomes" id="UP001652564"/>
    </source>
</evidence>
<evidence type="ECO:0000256" key="12">
    <source>
        <dbReference type="ARBA" id="ARBA00023012"/>
    </source>
</evidence>
<keyword evidence="17" id="KW-1185">Reference proteome</keyword>
<dbReference type="SUPFAM" id="SSF47384">
    <property type="entry name" value="Homodimeric domain of signal transducing histidine kinase"/>
    <property type="match status" value="1"/>
</dbReference>
<dbReference type="InterPro" id="IPR004358">
    <property type="entry name" value="Sig_transdc_His_kin-like_C"/>
</dbReference>
<keyword evidence="13 14" id="KW-0472">Membrane</keyword>
<evidence type="ECO:0000256" key="4">
    <source>
        <dbReference type="ARBA" id="ARBA00022475"/>
    </source>
</evidence>
<dbReference type="PROSITE" id="PS50109">
    <property type="entry name" value="HIS_KIN"/>
    <property type="match status" value="1"/>
</dbReference>
<dbReference type="Pfam" id="PF02743">
    <property type="entry name" value="dCache_1"/>
    <property type="match status" value="1"/>
</dbReference>
<feature type="domain" description="Histidine kinase" evidence="15">
    <location>
        <begin position="380"/>
        <end position="590"/>
    </location>
</feature>
<dbReference type="InterPro" id="IPR005467">
    <property type="entry name" value="His_kinase_dom"/>
</dbReference>
<comment type="subcellular location">
    <subcellularLocation>
        <location evidence="2">Cell membrane</location>
        <topology evidence="2">Multi-pass membrane protein</topology>
    </subcellularLocation>
</comment>
<dbReference type="PANTHER" id="PTHR43065:SF46">
    <property type="entry name" value="C4-DICARBOXYLATE TRANSPORT SENSOR PROTEIN DCTB"/>
    <property type="match status" value="1"/>
</dbReference>
<evidence type="ECO:0000256" key="13">
    <source>
        <dbReference type="ARBA" id="ARBA00023136"/>
    </source>
</evidence>
<feature type="transmembrane region" description="Helical" evidence="14">
    <location>
        <begin position="295"/>
        <end position="316"/>
    </location>
</feature>
<dbReference type="Gene3D" id="6.10.250.3020">
    <property type="match status" value="1"/>
</dbReference>
<dbReference type="GO" id="GO:0005524">
    <property type="term" value="F:ATP binding"/>
    <property type="evidence" value="ECO:0007669"/>
    <property type="project" value="UniProtKB-KW"/>
</dbReference>
<evidence type="ECO:0000256" key="2">
    <source>
        <dbReference type="ARBA" id="ARBA00004651"/>
    </source>
</evidence>
<keyword evidence="6" id="KW-0808">Transferase</keyword>
<dbReference type="SUPFAM" id="SSF55874">
    <property type="entry name" value="ATPase domain of HSP90 chaperone/DNA topoisomerase II/histidine kinase"/>
    <property type="match status" value="1"/>
</dbReference>
<evidence type="ECO:0000256" key="3">
    <source>
        <dbReference type="ARBA" id="ARBA00012438"/>
    </source>
</evidence>
<keyword evidence="4" id="KW-1003">Cell membrane</keyword>
<dbReference type="EC" id="2.7.13.3" evidence="3"/>
<dbReference type="PIRSF" id="PIRSF036431">
    <property type="entry name" value="STHK_DctB"/>
    <property type="match status" value="1"/>
</dbReference>
<dbReference type="InterPro" id="IPR036890">
    <property type="entry name" value="HATPase_C_sf"/>
</dbReference>
<keyword evidence="9" id="KW-0418">Kinase</keyword>
<dbReference type="CDD" id="cd12914">
    <property type="entry name" value="PDC1_DGC_like"/>
    <property type="match status" value="1"/>
</dbReference>
<dbReference type="InterPro" id="IPR029151">
    <property type="entry name" value="Sensor-like_sf"/>
</dbReference>
<evidence type="ECO:0000259" key="15">
    <source>
        <dbReference type="PROSITE" id="PS50109"/>
    </source>
</evidence>
<dbReference type="InterPro" id="IPR036097">
    <property type="entry name" value="HisK_dim/P_sf"/>
</dbReference>
<sequence>MPETMPGKPKPMIASRRIVAIFLAVACLAAALAFTLSYRLGLSSLDADLDQSLILTRRSIESEIERFRHLPEIAAEDARIRAALNAPAPSAIDAANRYLETVTGKSGAADLFLLDGDGTAIAASNWNTGQSFVGNNYAFRPYFRDAIATGKGRFYAIGVTTGKPGYFLSSRIGTGERTGVLAVKIDLKPLEETWKSARSATAIADRDGVIFLSGIDDWLYRPFTALDEGTLARLSEVRTYDGVDLAAARPLLDSPDRLSLPGPDNSALRGRVARIEADGWVVLSAAPTSPVLATAILWATGAALVAMAGTGFGLILHQRRQLVQLRLRQGALLEARVAERTRELAHEIDARRKTEADLRAAQETLVHTEKMAALGRMSAAIVHEMSQPLAAMEATLAAAELSTSEDRTTTRIGTARNLIRRMQRTTKHLKSFSRKEPNQLTLTDLNRVVDSALDLVAPRAKAVGVTPDFRPTNPAPMVMAGPVRLEQVCLNLLLNALDAVEHSEGGIVTIATDYGNGTARITVTDTGTGIAPDDLVRVTEPFFSTKISGEGLGLGLSISQAIVTEFGGRIDIHSDPGRGTTVSVVLPLAQSIAEVAE</sequence>
<evidence type="ECO:0000256" key="11">
    <source>
        <dbReference type="ARBA" id="ARBA00022989"/>
    </source>
</evidence>
<keyword evidence="11 14" id="KW-1133">Transmembrane helix</keyword>
<dbReference type="Pfam" id="PF02518">
    <property type="entry name" value="HATPase_c"/>
    <property type="match status" value="1"/>
</dbReference>